<name>A0A8E0VPY7_9TREM</name>
<dbReference type="Proteomes" id="UP000728185">
    <property type="component" value="Unassembled WGS sequence"/>
</dbReference>
<protein>
    <submittedName>
        <fullName evidence="1">Translational activator gcn1</fullName>
    </submittedName>
</protein>
<dbReference type="EMBL" id="LUCM01000670">
    <property type="protein sequence ID" value="KAA0200221.1"/>
    <property type="molecule type" value="Genomic_DNA"/>
</dbReference>
<proteinExistence type="predicted"/>
<comment type="caution">
    <text evidence="1">The sequence shown here is derived from an EMBL/GenBank/DDBJ whole genome shotgun (WGS) entry which is preliminary data.</text>
</comment>
<sequence>VTGFVNSANFSSQVYALITGPEGKKSGQDVRLAGLTCLGELSAHGGLRTTAIDKVGAACVGLLLDYMEQESHEETLIYAARQLVKWLRRFKFNLPDRFYNFVKVSASYL</sequence>
<evidence type="ECO:0000313" key="1">
    <source>
        <dbReference type="EMBL" id="KAA0200221.1"/>
    </source>
</evidence>
<keyword evidence="2" id="KW-1185">Reference proteome</keyword>
<dbReference type="OrthoDB" id="6283142at2759"/>
<organism evidence="1 2">
    <name type="scientific">Fasciolopsis buskii</name>
    <dbReference type="NCBI Taxonomy" id="27845"/>
    <lineage>
        <taxon>Eukaryota</taxon>
        <taxon>Metazoa</taxon>
        <taxon>Spiralia</taxon>
        <taxon>Lophotrochozoa</taxon>
        <taxon>Platyhelminthes</taxon>
        <taxon>Trematoda</taxon>
        <taxon>Digenea</taxon>
        <taxon>Plagiorchiida</taxon>
        <taxon>Echinostomata</taxon>
        <taxon>Echinostomatoidea</taxon>
        <taxon>Fasciolidae</taxon>
        <taxon>Fasciolopsis</taxon>
    </lineage>
</organism>
<reference evidence="1" key="1">
    <citation type="submission" date="2019-05" db="EMBL/GenBank/DDBJ databases">
        <title>Annotation for the trematode Fasciolopsis buski.</title>
        <authorList>
            <person name="Choi Y.-J."/>
        </authorList>
    </citation>
    <scope>NUCLEOTIDE SEQUENCE</scope>
    <source>
        <strain evidence="1">HT</strain>
        <tissue evidence="1">Whole worm</tissue>
    </source>
</reference>
<evidence type="ECO:0000313" key="2">
    <source>
        <dbReference type="Proteomes" id="UP000728185"/>
    </source>
</evidence>
<accession>A0A8E0VPY7</accession>
<dbReference type="AlphaFoldDB" id="A0A8E0VPY7"/>
<gene>
    <name evidence="1" type="ORF">FBUS_11692</name>
</gene>
<feature type="non-terminal residue" evidence="1">
    <location>
        <position position="1"/>
    </location>
</feature>